<dbReference type="Proteomes" id="UP001172778">
    <property type="component" value="Unassembled WGS sequence"/>
</dbReference>
<reference evidence="3" key="1">
    <citation type="submission" date="2023-03" db="EMBL/GenBank/DDBJ databases">
        <title>Chitinimonas shenzhenensis gen. nov., sp. nov., a novel member of family Burkholderiaceae isolated from activated sludge collected in Shen Zhen, China.</title>
        <authorList>
            <person name="Wang X."/>
        </authorList>
    </citation>
    <scope>NUCLEOTIDE SEQUENCE</scope>
    <source>
        <strain evidence="3">DQS-5</strain>
    </source>
</reference>
<keyword evidence="4" id="KW-1185">Reference proteome</keyword>
<dbReference type="EMBL" id="JARRAF010000034">
    <property type="protein sequence ID" value="MDK2126226.1"/>
    <property type="molecule type" value="Genomic_DNA"/>
</dbReference>
<dbReference type="InterPro" id="IPR027417">
    <property type="entry name" value="P-loop_NTPase"/>
</dbReference>
<protein>
    <recommendedName>
        <fullName evidence="2">Double-GTPase 2 domain-containing protein</fullName>
    </recommendedName>
</protein>
<dbReference type="RefSeq" id="WP_284102546.1">
    <property type="nucleotide sequence ID" value="NZ_JARRAF010000034.1"/>
</dbReference>
<feature type="domain" description="Double-GTPase 2" evidence="2">
    <location>
        <begin position="54"/>
        <end position="277"/>
    </location>
</feature>
<feature type="region of interest" description="Disordered" evidence="1">
    <location>
        <begin position="1"/>
        <end position="22"/>
    </location>
</feature>
<dbReference type="InterPro" id="IPR045528">
    <property type="entry name" value="DO-GTPase2"/>
</dbReference>
<evidence type="ECO:0000256" key="1">
    <source>
        <dbReference type="SAM" id="MobiDB-lite"/>
    </source>
</evidence>
<accession>A0ABT7E1P3</accession>
<organism evidence="3 4">
    <name type="scientific">Parachitinimonas caeni</name>
    <dbReference type="NCBI Taxonomy" id="3031301"/>
    <lineage>
        <taxon>Bacteria</taxon>
        <taxon>Pseudomonadati</taxon>
        <taxon>Pseudomonadota</taxon>
        <taxon>Betaproteobacteria</taxon>
        <taxon>Neisseriales</taxon>
        <taxon>Chitinibacteraceae</taxon>
        <taxon>Parachitinimonas</taxon>
    </lineage>
</organism>
<evidence type="ECO:0000313" key="3">
    <source>
        <dbReference type="EMBL" id="MDK2126226.1"/>
    </source>
</evidence>
<dbReference type="Pfam" id="PF19993">
    <property type="entry name" value="DO-GTPase2"/>
    <property type="match status" value="1"/>
</dbReference>
<dbReference type="Gene3D" id="3.40.50.300">
    <property type="entry name" value="P-loop containing nucleotide triphosphate hydrolases"/>
    <property type="match status" value="1"/>
</dbReference>
<name>A0ABT7E1P3_9NEIS</name>
<evidence type="ECO:0000313" key="4">
    <source>
        <dbReference type="Proteomes" id="UP001172778"/>
    </source>
</evidence>
<dbReference type="SUPFAM" id="SSF52540">
    <property type="entry name" value="P-loop containing nucleoside triphosphate hydrolases"/>
    <property type="match status" value="1"/>
</dbReference>
<gene>
    <name evidence="3" type="ORF">PZA18_19460</name>
</gene>
<evidence type="ECO:0000259" key="2">
    <source>
        <dbReference type="Pfam" id="PF19993"/>
    </source>
</evidence>
<sequence>METRQIADEDIDVFDSSSNEQPVDAEQPWVTLSASGMLTVEDADGLLRWRPVSIIAIVGERNGGKTTLITEIYQQFLRAPFAGHLFCHSLSLQGFERKCYQSRTISGNLYPDTPRTSVQEGLSFFHLAVSSQSVLQRTDLLIAERAGESYKKVRDNSSLATDMLELCKASTIVFIVDGEKVADFRQRGEVFASTRHLIRALVETETISPVTQIQLVTTKWDLLEGDGAMGARSALANFEKGLATAYPTIKVFHTAARDPSGHISPSTSLEPLFQSWLVKPLPAQAKPITIPPLRDEFDLLLLRRNAS</sequence>
<proteinExistence type="predicted"/>
<comment type="caution">
    <text evidence="3">The sequence shown here is derived from an EMBL/GenBank/DDBJ whole genome shotgun (WGS) entry which is preliminary data.</text>
</comment>